<feature type="domain" description="HTH tetR-type" evidence="5">
    <location>
        <begin position="3"/>
        <end position="63"/>
    </location>
</feature>
<dbReference type="EMBL" id="BAABHJ010000034">
    <property type="protein sequence ID" value="GAA4616626.1"/>
    <property type="molecule type" value="Genomic_DNA"/>
</dbReference>
<evidence type="ECO:0000256" key="3">
    <source>
        <dbReference type="ARBA" id="ARBA00023163"/>
    </source>
</evidence>
<reference evidence="7" key="1">
    <citation type="journal article" date="2019" name="Int. J. Syst. Evol. Microbiol.">
        <title>The Global Catalogue of Microorganisms (GCM) 10K type strain sequencing project: providing services to taxonomists for standard genome sequencing and annotation.</title>
        <authorList>
            <consortium name="The Broad Institute Genomics Platform"/>
            <consortium name="The Broad Institute Genome Sequencing Center for Infectious Disease"/>
            <person name="Wu L."/>
            <person name="Ma J."/>
        </authorList>
    </citation>
    <scope>NUCLEOTIDE SEQUENCE [LARGE SCALE GENOMIC DNA]</scope>
    <source>
        <strain evidence="7">JCM 17938</strain>
    </source>
</reference>
<dbReference type="InterPro" id="IPR054156">
    <property type="entry name" value="YxaF_TetR_C"/>
</dbReference>
<dbReference type="PROSITE" id="PS50977">
    <property type="entry name" value="HTH_TETR_2"/>
    <property type="match status" value="1"/>
</dbReference>
<dbReference type="Pfam" id="PF21993">
    <property type="entry name" value="TetR_C_13_2"/>
    <property type="match status" value="1"/>
</dbReference>
<evidence type="ECO:0000313" key="6">
    <source>
        <dbReference type="EMBL" id="GAA4616626.1"/>
    </source>
</evidence>
<dbReference type="PANTHER" id="PTHR47506">
    <property type="entry name" value="TRANSCRIPTIONAL REGULATORY PROTEIN"/>
    <property type="match status" value="1"/>
</dbReference>
<feature type="DNA-binding region" description="H-T-H motif" evidence="4">
    <location>
        <begin position="26"/>
        <end position="45"/>
    </location>
</feature>
<accession>A0ABP8TUE3</accession>
<dbReference type="InterPro" id="IPR036271">
    <property type="entry name" value="Tet_transcr_reg_TetR-rel_C_sf"/>
</dbReference>
<dbReference type="Pfam" id="PF00440">
    <property type="entry name" value="TetR_N"/>
    <property type="match status" value="1"/>
</dbReference>
<dbReference type="InterPro" id="IPR001647">
    <property type="entry name" value="HTH_TetR"/>
</dbReference>
<keyword evidence="3" id="KW-0804">Transcription</keyword>
<evidence type="ECO:0000313" key="7">
    <source>
        <dbReference type="Proteomes" id="UP001500212"/>
    </source>
</evidence>
<comment type="caution">
    <text evidence="6">The sequence shown here is derived from an EMBL/GenBank/DDBJ whole genome shotgun (WGS) entry which is preliminary data.</text>
</comment>
<name>A0ABP8TUE3_9ACTN</name>
<dbReference type="InterPro" id="IPR009057">
    <property type="entry name" value="Homeodomain-like_sf"/>
</dbReference>
<dbReference type="Proteomes" id="UP001500212">
    <property type="component" value="Unassembled WGS sequence"/>
</dbReference>
<keyword evidence="1" id="KW-0805">Transcription regulation</keyword>
<sequence>MPTRARDRLLQAAEELFYAEGIRAVGVERLLTVSGVGRASFYRHFSGKDDLVAAVLSERDRVWRCGLEEAVAARGGHPLHVFDVMAERYESGDFHGCSFINAMAETAGTDEEIRLLAVEHKRAVADHFARLLAGAGHGERAEELAQQFVLLLDGSIVTALRERSAEPAHRAKAIAAAVLAADEERAR</sequence>
<evidence type="ECO:0000256" key="2">
    <source>
        <dbReference type="ARBA" id="ARBA00023125"/>
    </source>
</evidence>
<dbReference type="PANTHER" id="PTHR47506:SF3">
    <property type="entry name" value="HTH-TYPE TRANSCRIPTIONAL REGULATOR LMRA"/>
    <property type="match status" value="1"/>
</dbReference>
<keyword evidence="7" id="KW-1185">Reference proteome</keyword>
<proteinExistence type="predicted"/>
<organism evidence="6 7">
    <name type="scientific">Actinoallomurus liliacearum</name>
    <dbReference type="NCBI Taxonomy" id="1080073"/>
    <lineage>
        <taxon>Bacteria</taxon>
        <taxon>Bacillati</taxon>
        <taxon>Actinomycetota</taxon>
        <taxon>Actinomycetes</taxon>
        <taxon>Streptosporangiales</taxon>
        <taxon>Thermomonosporaceae</taxon>
        <taxon>Actinoallomurus</taxon>
    </lineage>
</organism>
<dbReference type="PRINTS" id="PR00455">
    <property type="entry name" value="HTHTETR"/>
</dbReference>
<keyword evidence="2 4" id="KW-0238">DNA-binding</keyword>
<evidence type="ECO:0000256" key="1">
    <source>
        <dbReference type="ARBA" id="ARBA00023015"/>
    </source>
</evidence>
<dbReference type="SUPFAM" id="SSF48498">
    <property type="entry name" value="Tetracyclin repressor-like, C-terminal domain"/>
    <property type="match status" value="1"/>
</dbReference>
<evidence type="ECO:0000256" key="4">
    <source>
        <dbReference type="PROSITE-ProRule" id="PRU00335"/>
    </source>
</evidence>
<dbReference type="SUPFAM" id="SSF46689">
    <property type="entry name" value="Homeodomain-like"/>
    <property type="match status" value="1"/>
</dbReference>
<evidence type="ECO:0000259" key="5">
    <source>
        <dbReference type="PROSITE" id="PS50977"/>
    </source>
</evidence>
<dbReference type="RefSeq" id="WP_345364924.1">
    <property type="nucleotide sequence ID" value="NZ_BAABHJ010000034.1"/>
</dbReference>
<protein>
    <submittedName>
        <fullName evidence="6">TetR/AcrR family transcriptional regulator</fullName>
    </submittedName>
</protein>
<dbReference type="Gene3D" id="1.10.357.10">
    <property type="entry name" value="Tetracycline Repressor, domain 2"/>
    <property type="match status" value="1"/>
</dbReference>
<gene>
    <name evidence="6" type="ORF">GCM10023195_74010</name>
</gene>